<dbReference type="EMBL" id="MAMP01000020">
    <property type="protein sequence ID" value="OES45229.1"/>
    <property type="molecule type" value="Genomic_DNA"/>
</dbReference>
<dbReference type="OrthoDB" id="2601963at2"/>
<dbReference type="NCBIfam" id="NF047581">
    <property type="entry name" value="gp105_phage_fam"/>
    <property type="match status" value="1"/>
</dbReference>
<accession>A0A1E7DQA4</accession>
<evidence type="ECO:0000313" key="1">
    <source>
        <dbReference type="EMBL" id="OES45229.1"/>
    </source>
</evidence>
<evidence type="ECO:0000313" key="2">
    <source>
        <dbReference type="Proteomes" id="UP000095658"/>
    </source>
</evidence>
<sequence>MAIKAYDSSKVILLVNDLQITGLAEDTPIGFEAAEDGFEYSVGFYPEDVVISETNNNVHTATIILQATSPYVRVMDAYAMNNEFVSVYVMNNNEPREKSGGTTARIQRPANRSYAKTSENREYSVVVFDYKIED</sequence>
<dbReference type="STRING" id="1714016.BA724_04265"/>
<evidence type="ECO:0008006" key="3">
    <source>
        <dbReference type="Google" id="ProtNLM"/>
    </source>
</evidence>
<reference evidence="1 2" key="1">
    <citation type="submission" date="2016-06" db="EMBL/GenBank/DDBJ databases">
        <title>Domibacillus iocasae genome sequencing.</title>
        <authorList>
            <person name="Verma A."/>
            <person name="Pal Y."/>
            <person name="Ojha A.K."/>
            <person name="Krishnamurthi S."/>
        </authorList>
    </citation>
    <scope>NUCLEOTIDE SEQUENCE [LARGE SCALE GENOMIC DNA]</scope>
    <source>
        <strain evidence="1 2">DSM 29979</strain>
    </source>
</reference>
<comment type="caution">
    <text evidence="1">The sequence shown here is derived from an EMBL/GenBank/DDBJ whole genome shotgun (WGS) entry which is preliminary data.</text>
</comment>
<gene>
    <name evidence="1" type="ORF">BA724_04265</name>
</gene>
<dbReference type="AlphaFoldDB" id="A0A1E7DQA4"/>
<dbReference type="InterPro" id="IPR021695">
    <property type="entry name" value="Phage_KPP10_Orf10"/>
</dbReference>
<dbReference type="RefSeq" id="WP_069938110.1">
    <property type="nucleotide sequence ID" value="NZ_MAMP01000020.1"/>
</dbReference>
<name>A0A1E7DQA4_9BACI</name>
<keyword evidence="2" id="KW-1185">Reference proteome</keyword>
<organism evidence="1 2">
    <name type="scientific">Domibacillus iocasae</name>
    <dbReference type="NCBI Taxonomy" id="1714016"/>
    <lineage>
        <taxon>Bacteria</taxon>
        <taxon>Bacillati</taxon>
        <taxon>Bacillota</taxon>
        <taxon>Bacilli</taxon>
        <taxon>Bacillales</taxon>
        <taxon>Bacillaceae</taxon>
        <taxon>Domibacillus</taxon>
    </lineage>
</organism>
<protein>
    <recommendedName>
        <fullName evidence="3">DUF3277 domain-containing protein</fullName>
    </recommendedName>
</protein>
<dbReference type="Proteomes" id="UP000095658">
    <property type="component" value="Unassembled WGS sequence"/>
</dbReference>
<proteinExistence type="predicted"/>